<dbReference type="Gene3D" id="3.30.365.10">
    <property type="entry name" value="Aldehyde oxidase/xanthine dehydrogenase, molybdopterin binding domain"/>
    <property type="match status" value="4"/>
</dbReference>
<evidence type="ECO:0000259" key="3">
    <source>
        <dbReference type="SMART" id="SM01008"/>
    </source>
</evidence>
<dbReference type="InterPro" id="IPR000674">
    <property type="entry name" value="Ald_Oxase/Xan_DH_a/b"/>
</dbReference>
<keyword evidence="1" id="KW-0500">Molybdenum</keyword>
<dbReference type="Gene3D" id="3.90.1170.50">
    <property type="entry name" value="Aldehyde oxidase/xanthine dehydrogenase, a/b hammerhead"/>
    <property type="match status" value="1"/>
</dbReference>
<dbReference type="Pfam" id="PF20256">
    <property type="entry name" value="MoCoBD_2"/>
    <property type="match status" value="1"/>
</dbReference>
<dbReference type="Pfam" id="PF01315">
    <property type="entry name" value="Ald_Xan_dh_C"/>
    <property type="match status" value="1"/>
</dbReference>
<evidence type="ECO:0000313" key="5">
    <source>
        <dbReference type="Proteomes" id="UP000318431"/>
    </source>
</evidence>
<dbReference type="InterPro" id="IPR037165">
    <property type="entry name" value="AldOxase/xan_DH_Mopterin-bd_sf"/>
</dbReference>
<reference evidence="4 5" key="1">
    <citation type="journal article" date="2015" name="Stand. Genomic Sci.">
        <title>Genomic Encyclopedia of Bacterial and Archaeal Type Strains, Phase III: the genomes of soil and plant-associated and newly described type strains.</title>
        <authorList>
            <person name="Whitman W.B."/>
            <person name="Woyke T."/>
            <person name="Klenk H.P."/>
            <person name="Zhou Y."/>
            <person name="Lilburn T.G."/>
            <person name="Beck B.J."/>
            <person name="De Vos P."/>
            <person name="Vandamme P."/>
            <person name="Eisen J.A."/>
            <person name="Garrity G."/>
            <person name="Hugenholtz P."/>
            <person name="Kyrpides N.C."/>
        </authorList>
    </citation>
    <scope>NUCLEOTIDE SEQUENCE [LARGE SCALE GENOMIC DNA]</scope>
    <source>
        <strain evidence="4 5">CGMCC 1.10822</strain>
    </source>
</reference>
<keyword evidence="5" id="KW-1185">Reference proteome</keyword>
<dbReference type="InterPro" id="IPR016208">
    <property type="entry name" value="Ald_Oxase/xanthine_DH-like"/>
</dbReference>
<dbReference type="EMBL" id="VLLB01000001">
    <property type="protein sequence ID" value="TWI69471.1"/>
    <property type="molecule type" value="Genomic_DNA"/>
</dbReference>
<keyword evidence="2" id="KW-0560">Oxidoreductase</keyword>
<accession>A0A562RKD0</accession>
<gene>
    <name evidence="4" type="ORF">IP91_00539</name>
</gene>
<dbReference type="SUPFAM" id="SSF56003">
    <property type="entry name" value="Molybdenum cofactor-binding domain"/>
    <property type="match status" value="1"/>
</dbReference>
<evidence type="ECO:0000256" key="1">
    <source>
        <dbReference type="ARBA" id="ARBA00022505"/>
    </source>
</evidence>
<protein>
    <submittedName>
        <fullName evidence="4">Xanthine dehydrogenase molybdenum binding subunit apoprotein</fullName>
    </submittedName>
</protein>
<proteinExistence type="predicted"/>
<dbReference type="Proteomes" id="UP000318431">
    <property type="component" value="Unassembled WGS sequence"/>
</dbReference>
<dbReference type="PANTHER" id="PTHR11908:SF132">
    <property type="entry name" value="ALDEHYDE OXIDASE 1-RELATED"/>
    <property type="match status" value="1"/>
</dbReference>
<dbReference type="GO" id="GO:0005506">
    <property type="term" value="F:iron ion binding"/>
    <property type="evidence" value="ECO:0007669"/>
    <property type="project" value="InterPro"/>
</dbReference>
<dbReference type="PANTHER" id="PTHR11908">
    <property type="entry name" value="XANTHINE DEHYDROGENASE"/>
    <property type="match status" value="1"/>
</dbReference>
<dbReference type="InterPro" id="IPR008274">
    <property type="entry name" value="AldOxase/xan_DH_MoCoBD1"/>
</dbReference>
<dbReference type="SUPFAM" id="SSF54665">
    <property type="entry name" value="CO dehydrogenase molybdoprotein N-domain-like"/>
    <property type="match status" value="1"/>
</dbReference>
<dbReference type="InterPro" id="IPR046867">
    <property type="entry name" value="AldOxase/xan_DH_MoCoBD2"/>
</dbReference>
<sequence>MRDETLKDPILGAGLPRIDGPLKVSGHARYSADRFLPGMLVAVPVAATIARGRIEHIDCAQALAQPGVHAIYTHENLGRIARIGEDSDLQIDEKVPPMQDDEVRYYGQYVALVLADTFEHAVDASRLVEVRYADIRTPDVRMELEPDEAPEAESERGDPDAAFASASVKVDETYRTPIETHNPMELHATVATWEGGKLTVYETTQAIVNHRGVLAAMLQVPEERVRVVTEYLGGGFGGKLWPWPHSLLAAKSAERSGHPVKFVVPRQAMFRAVGHRTNTQQRMRLGADADGKLVSLQQDYLIHSAPAGENEEDCGEATGYLYSVPNLRVTAGSAERDLGVNTSMRGPGAVPGLFAVESAMDELAIRLGIDPVELRLRNEPEIDESEDKPFSSRHLRECFAVGAEKFGWSRRDPAVGAMRDEADDGTILGWGMASASWGAKRRPAQLSIRLHDDGAVRVLCATQDIGTGTYTALAQMAAHALGIDVARVQVQIGDTELPPGPWSGGSMATASLVPVVIQSAQHVVRQLLDVAKRVLGDGALSMNEGAVTGGGEPIAFEDVLKRAGVGYVEGQGSSPASSKDANAKEVSIHSFGCHFVEVAWQPAIARLAVRRVVSVIDGGKIVNARTARNQIEGAVHMGVGMAMFEETHYDERYGAPVNGNLADYILVTHADAPEVDVTFLDYPDKALNEYGVRGIGEIGLAGVAPAITAAVYHATGRRVRSLPVKIEDLL</sequence>
<dbReference type="AlphaFoldDB" id="A0A562RKD0"/>
<organism evidence="4 5">
    <name type="scientific">Pseudoduganella lurida</name>
    <dbReference type="NCBI Taxonomy" id="1036180"/>
    <lineage>
        <taxon>Bacteria</taxon>
        <taxon>Pseudomonadati</taxon>
        <taxon>Pseudomonadota</taxon>
        <taxon>Betaproteobacteria</taxon>
        <taxon>Burkholderiales</taxon>
        <taxon>Oxalobacteraceae</taxon>
        <taxon>Telluria group</taxon>
        <taxon>Pseudoduganella</taxon>
    </lineage>
</organism>
<name>A0A562RKD0_9BURK</name>
<feature type="domain" description="Aldehyde oxidase/xanthine dehydrogenase a/b hammerhead" evidence="3">
    <location>
        <begin position="25"/>
        <end position="136"/>
    </location>
</feature>
<dbReference type="SMART" id="SM01008">
    <property type="entry name" value="Ald_Xan_dh_C"/>
    <property type="match status" value="1"/>
</dbReference>
<evidence type="ECO:0000256" key="2">
    <source>
        <dbReference type="ARBA" id="ARBA00023002"/>
    </source>
</evidence>
<dbReference type="InterPro" id="IPR036856">
    <property type="entry name" value="Ald_Oxase/Xan_DH_a/b_sf"/>
</dbReference>
<evidence type="ECO:0000313" key="4">
    <source>
        <dbReference type="EMBL" id="TWI69471.1"/>
    </source>
</evidence>
<dbReference type="OrthoDB" id="221297at2"/>
<dbReference type="GO" id="GO:0016491">
    <property type="term" value="F:oxidoreductase activity"/>
    <property type="evidence" value="ECO:0007669"/>
    <property type="project" value="UniProtKB-KW"/>
</dbReference>
<comment type="caution">
    <text evidence="4">The sequence shown here is derived from an EMBL/GenBank/DDBJ whole genome shotgun (WGS) entry which is preliminary data.</text>
</comment>
<dbReference type="Pfam" id="PF02738">
    <property type="entry name" value="MoCoBD_1"/>
    <property type="match status" value="1"/>
</dbReference>